<dbReference type="GO" id="GO:0003677">
    <property type="term" value="F:DNA binding"/>
    <property type="evidence" value="ECO:0007669"/>
    <property type="project" value="InterPro"/>
</dbReference>
<dbReference type="RefSeq" id="WP_131814118.1">
    <property type="nucleotide sequence ID" value="NZ_HG322954.1"/>
</dbReference>
<evidence type="ECO:0000313" key="3">
    <source>
        <dbReference type="EMBL" id="NKZ14980.1"/>
    </source>
</evidence>
<gene>
    <name evidence="3" type="ORF">HGA11_28820</name>
</gene>
<reference evidence="3 4" key="1">
    <citation type="submission" date="2020-04" db="EMBL/GenBank/DDBJ databases">
        <title>MicrobeNet Type strains.</title>
        <authorList>
            <person name="Nicholson A.C."/>
        </authorList>
    </citation>
    <scope>NUCLEOTIDE SEQUENCE [LARGE SCALE GENOMIC DNA]</scope>
    <source>
        <strain evidence="3 4">ATCC 700731</strain>
    </source>
</reference>
<dbReference type="SMART" id="SM00530">
    <property type="entry name" value="HTH_XRE"/>
    <property type="match status" value="1"/>
</dbReference>
<dbReference type="CDD" id="cd00093">
    <property type="entry name" value="HTH_XRE"/>
    <property type="match status" value="1"/>
</dbReference>
<dbReference type="InterPro" id="IPR010982">
    <property type="entry name" value="Lambda_DNA-bd_dom_sf"/>
</dbReference>
<protein>
    <submittedName>
        <fullName evidence="3">Helix-turn-helix transcriptional regulator</fullName>
    </submittedName>
</protein>
<dbReference type="InterPro" id="IPR001387">
    <property type="entry name" value="Cro/C1-type_HTH"/>
</dbReference>
<dbReference type="PROSITE" id="PS50943">
    <property type="entry name" value="HTH_CROC1"/>
    <property type="match status" value="1"/>
</dbReference>
<sequence length="267" mass="28736">MTKKDDAVDGHQHGGMSTVIHHHAVVSCCRSVTLGPIFMTTVQRPARHVADEEGSQPMPAGRLNASEESREEALARIGDAVREARLTLGISSQAALAERAGVVTNTVAFLERGQKMPWMANRRKIESALEWPVGSLTAMLHEGAPAPTQKLHPVPTATPLQSVERTQSASGELSGWVLNVALRVTEMAATIADVAARYSANAPEAQAVIAELNSQTNALEQVLSAGLVDALQSTESDEVVDQLYAVMTQIRRSRKTFRSLTPQSDEQ</sequence>
<dbReference type="AlphaFoldDB" id="A0A7X6RZM6"/>
<comment type="caution">
    <text evidence="3">The sequence shown here is derived from an EMBL/GenBank/DDBJ whole genome shotgun (WGS) entry which is preliminary data.</text>
</comment>
<dbReference type="Proteomes" id="UP000518188">
    <property type="component" value="Unassembled WGS sequence"/>
</dbReference>
<dbReference type="PROSITE" id="PS51257">
    <property type="entry name" value="PROKAR_LIPOPROTEIN"/>
    <property type="match status" value="1"/>
</dbReference>
<organism evidence="3 4">
    <name type="scientific">Mycolicibacterium septicum DSM 44393</name>
    <dbReference type="NCBI Taxonomy" id="1341646"/>
    <lineage>
        <taxon>Bacteria</taxon>
        <taxon>Bacillati</taxon>
        <taxon>Actinomycetota</taxon>
        <taxon>Actinomycetes</taxon>
        <taxon>Mycobacteriales</taxon>
        <taxon>Mycobacteriaceae</taxon>
        <taxon>Mycolicibacterium</taxon>
    </lineage>
</organism>
<proteinExistence type="predicted"/>
<feature type="region of interest" description="Disordered" evidence="1">
    <location>
        <begin position="48"/>
        <end position="68"/>
    </location>
</feature>
<dbReference type="EMBL" id="JAAXPJ010000015">
    <property type="protein sequence ID" value="NKZ14980.1"/>
    <property type="molecule type" value="Genomic_DNA"/>
</dbReference>
<evidence type="ECO:0000313" key="4">
    <source>
        <dbReference type="Proteomes" id="UP000518188"/>
    </source>
</evidence>
<dbReference type="Gene3D" id="1.10.260.40">
    <property type="entry name" value="lambda repressor-like DNA-binding domains"/>
    <property type="match status" value="1"/>
</dbReference>
<accession>A0A7X6RZM6</accession>
<evidence type="ECO:0000259" key="2">
    <source>
        <dbReference type="PROSITE" id="PS50943"/>
    </source>
</evidence>
<dbReference type="SUPFAM" id="SSF47413">
    <property type="entry name" value="lambda repressor-like DNA-binding domains"/>
    <property type="match status" value="1"/>
</dbReference>
<name>A0A7X6RZM6_9MYCO</name>
<evidence type="ECO:0000256" key="1">
    <source>
        <dbReference type="SAM" id="MobiDB-lite"/>
    </source>
</evidence>
<feature type="domain" description="HTH cro/C1-type" evidence="2">
    <location>
        <begin position="81"/>
        <end position="136"/>
    </location>
</feature>